<feature type="chain" id="PRO_5039127486" evidence="1">
    <location>
        <begin position="30"/>
        <end position="453"/>
    </location>
</feature>
<dbReference type="Gene3D" id="3.40.190.10">
    <property type="entry name" value="Periplasmic binding protein-like II"/>
    <property type="match status" value="2"/>
</dbReference>
<accession>A0A1R4K6N2</accession>
<dbReference type="OrthoDB" id="9770625at2"/>
<feature type="signal peptide" evidence="1">
    <location>
        <begin position="1"/>
        <end position="29"/>
    </location>
</feature>
<keyword evidence="3" id="KW-1185">Reference proteome</keyword>
<dbReference type="Proteomes" id="UP000196320">
    <property type="component" value="Unassembled WGS sequence"/>
</dbReference>
<dbReference type="Pfam" id="PF01547">
    <property type="entry name" value="SBP_bac_1"/>
    <property type="match status" value="1"/>
</dbReference>
<dbReference type="PANTHER" id="PTHR43649">
    <property type="entry name" value="ARABINOSE-BINDING PROTEIN-RELATED"/>
    <property type="match status" value="1"/>
</dbReference>
<dbReference type="CDD" id="cd13585">
    <property type="entry name" value="PBP2_TMBP_like"/>
    <property type="match status" value="1"/>
</dbReference>
<dbReference type="RefSeq" id="WP_087132227.1">
    <property type="nucleotide sequence ID" value="NZ_FUKO01000023.1"/>
</dbReference>
<organism evidence="2 3">
    <name type="scientific">Microbacterium esteraromaticum</name>
    <dbReference type="NCBI Taxonomy" id="57043"/>
    <lineage>
        <taxon>Bacteria</taxon>
        <taxon>Bacillati</taxon>
        <taxon>Actinomycetota</taxon>
        <taxon>Actinomycetes</taxon>
        <taxon>Micrococcales</taxon>
        <taxon>Microbacteriaceae</taxon>
        <taxon>Microbacterium</taxon>
    </lineage>
</organism>
<protein>
    <submittedName>
        <fullName evidence="2">Various polyols ABC transporter, periplasmic substrate-binding protein</fullName>
    </submittedName>
</protein>
<evidence type="ECO:0000313" key="3">
    <source>
        <dbReference type="Proteomes" id="UP000196320"/>
    </source>
</evidence>
<dbReference type="AlphaFoldDB" id="A0A1R4K6N2"/>
<reference evidence="2 3" key="1">
    <citation type="submission" date="2017-02" db="EMBL/GenBank/DDBJ databases">
        <authorList>
            <person name="Peterson S.W."/>
        </authorList>
    </citation>
    <scope>NUCLEOTIDE SEQUENCE [LARGE SCALE GENOMIC DNA]</scope>
    <source>
        <strain evidence="2 3">B Mb 05.01</strain>
    </source>
</reference>
<gene>
    <name evidence="2" type="ORF">FM104_10750</name>
</gene>
<dbReference type="SUPFAM" id="SSF53850">
    <property type="entry name" value="Periplasmic binding protein-like II"/>
    <property type="match status" value="1"/>
</dbReference>
<dbReference type="PROSITE" id="PS51257">
    <property type="entry name" value="PROKAR_LIPOPROTEIN"/>
    <property type="match status" value="1"/>
</dbReference>
<dbReference type="InterPro" id="IPR050490">
    <property type="entry name" value="Bact_solute-bd_prot1"/>
</dbReference>
<keyword evidence="1" id="KW-0732">Signal</keyword>
<name>A0A1R4K6N2_9MICO</name>
<dbReference type="InterPro" id="IPR006059">
    <property type="entry name" value="SBP"/>
</dbReference>
<proteinExistence type="predicted"/>
<sequence length="453" mass="49070">MELSRNRRILVSAALLSVTGLVASGCAGAGAPTGGGDQDGTTTLTLATVNNPQMKDMEELKGEFEDAHPDIKVKFIQMEENDLRDAVTKDVATKGGQYDIVTVGSYEVPIWGQNDWLVDLTDKAADAEGYDVDDILAPVREALTVDDKLYAVPFYGESSFVMYNKELLSAAGVTLSDHPTWQEVADAAKKVKTDDVAGICLRGKPGWGELFAPLTTVVQTFGGGWFDEDWNATVDDEGFTDAVQFYTDLVKEAGQRDPVSTGFTECLNLFTQGKTAMWYDATSAAGSIESPELSGVAGKVGYTHAPVVETDESGWLWSWNLAIPQTSQKQDAAWEFVSWATSKEYISLVGEKLGWSRVPPGSRSSTYELPQYQEEAGAFASLTNDIMNSVNPKQPGVNPQPWVGIQYVTVPEFQDLGNQVSQEIAEVFAGRATVEQALAKGQKLAEEVGAKQK</sequence>
<dbReference type="EMBL" id="FUKO01000023">
    <property type="protein sequence ID" value="SJN39967.1"/>
    <property type="molecule type" value="Genomic_DNA"/>
</dbReference>
<evidence type="ECO:0000313" key="2">
    <source>
        <dbReference type="EMBL" id="SJN39967.1"/>
    </source>
</evidence>
<dbReference type="PANTHER" id="PTHR43649:SF12">
    <property type="entry name" value="DIACETYLCHITOBIOSE BINDING PROTEIN DASA"/>
    <property type="match status" value="1"/>
</dbReference>
<evidence type="ECO:0000256" key="1">
    <source>
        <dbReference type="SAM" id="SignalP"/>
    </source>
</evidence>